<dbReference type="SUPFAM" id="SSF69572">
    <property type="entry name" value="Activating enzymes of the ubiquitin-like proteins"/>
    <property type="match status" value="1"/>
</dbReference>
<dbReference type="GO" id="GO:0061504">
    <property type="term" value="P:cyclic threonylcarbamoyladenosine biosynthetic process"/>
    <property type="evidence" value="ECO:0007669"/>
    <property type="project" value="TreeGrafter"/>
</dbReference>
<dbReference type="InterPro" id="IPR045886">
    <property type="entry name" value="ThiF/MoeB/HesA"/>
</dbReference>
<dbReference type="GO" id="GO:0061503">
    <property type="term" value="F:tRNA threonylcarbamoyladenosine dehydratase"/>
    <property type="evidence" value="ECO:0007669"/>
    <property type="project" value="TreeGrafter"/>
</dbReference>
<evidence type="ECO:0000259" key="1">
    <source>
        <dbReference type="Pfam" id="PF00899"/>
    </source>
</evidence>
<reference evidence="2" key="1">
    <citation type="journal article" date="2015" name="Nature">
        <title>Complex archaea that bridge the gap between prokaryotes and eukaryotes.</title>
        <authorList>
            <person name="Spang A."/>
            <person name="Saw J.H."/>
            <person name="Jorgensen S.L."/>
            <person name="Zaremba-Niedzwiedzka K."/>
            <person name="Martijn J."/>
            <person name="Lind A.E."/>
            <person name="van Eijk R."/>
            <person name="Schleper C."/>
            <person name="Guy L."/>
            <person name="Ettema T.J."/>
        </authorList>
    </citation>
    <scope>NUCLEOTIDE SEQUENCE</scope>
</reference>
<dbReference type="GO" id="GO:0008641">
    <property type="term" value="F:ubiquitin-like modifier activating enzyme activity"/>
    <property type="evidence" value="ECO:0007669"/>
    <property type="project" value="InterPro"/>
</dbReference>
<dbReference type="InterPro" id="IPR035985">
    <property type="entry name" value="Ubiquitin-activating_enz"/>
</dbReference>
<dbReference type="PANTHER" id="PTHR43267">
    <property type="entry name" value="TRNA THREONYLCARBAMOYLADENOSINE DEHYDRATASE"/>
    <property type="match status" value="1"/>
</dbReference>
<dbReference type="AlphaFoldDB" id="A0A0F9XH06"/>
<dbReference type="CDD" id="cd01483">
    <property type="entry name" value="E1_enzyme_family"/>
    <property type="match status" value="1"/>
</dbReference>
<dbReference type="EMBL" id="LAZR01000105">
    <property type="protein sequence ID" value="KKN91208.1"/>
    <property type="molecule type" value="Genomic_DNA"/>
</dbReference>
<accession>A0A0F9XH06</accession>
<protein>
    <recommendedName>
        <fullName evidence="1">THIF-type NAD/FAD binding fold domain-containing protein</fullName>
    </recommendedName>
</protein>
<dbReference type="PANTHER" id="PTHR43267:SF3">
    <property type="entry name" value="THIF PROTEIN"/>
    <property type="match status" value="1"/>
</dbReference>
<organism evidence="2">
    <name type="scientific">marine sediment metagenome</name>
    <dbReference type="NCBI Taxonomy" id="412755"/>
    <lineage>
        <taxon>unclassified sequences</taxon>
        <taxon>metagenomes</taxon>
        <taxon>ecological metagenomes</taxon>
    </lineage>
</organism>
<name>A0A0F9XH06_9ZZZZ</name>
<dbReference type="Gene3D" id="3.40.50.720">
    <property type="entry name" value="NAD(P)-binding Rossmann-like Domain"/>
    <property type="match status" value="1"/>
</dbReference>
<dbReference type="InterPro" id="IPR000594">
    <property type="entry name" value="ThiF_NAD_FAD-bd"/>
</dbReference>
<gene>
    <name evidence="2" type="ORF">LCGC14_0220760</name>
</gene>
<comment type="caution">
    <text evidence="2">The sequence shown here is derived from an EMBL/GenBank/DDBJ whole genome shotgun (WGS) entry which is preliminary data.</text>
</comment>
<proteinExistence type="predicted"/>
<dbReference type="Pfam" id="PF00899">
    <property type="entry name" value="ThiF"/>
    <property type="match status" value="1"/>
</dbReference>
<evidence type="ECO:0000313" key="2">
    <source>
        <dbReference type="EMBL" id="KKN91208.1"/>
    </source>
</evidence>
<sequence length="219" mass="24279">MQSLIENRDIRQRELIPPEKLAEIRVTIVGVGSIGRQVALQLAAIGVSRLHLVDFDTVCPENLAAQGFYESDLGRPKVDAVADICRAINSEIVTTTANRKFRGFEFTGGVFFCCADGIDTKRKMFDSVNKRADLFLDARMSAEYIRVFSVYDDASREYYPTTCFPAAEAFQGSCTAKTTIYCANVAAGMLVAQFAKWLRGCELDKDVDLNLLMNEMGAK</sequence>
<feature type="domain" description="THIF-type NAD/FAD binding fold" evidence="1">
    <location>
        <begin position="19"/>
        <end position="203"/>
    </location>
</feature>